<sequence>MRAIAIDASEHGGLGSLVDEMHQLRARVFAGRLGWRVKIEYGRERDEYDALDPTYILALTDRGDVAGCARLLPTTGPTMLSWTFPQLVPGGRLRGKSTMIESSRFCVDTRIEGRGGRFLHEATLTMFAGMIEWSMSNGFDEIATATDVRFERILQRAGWPMTRLCRAQLIGETMSVAGILPADQASFERVRPPGYCSDVRRLQRVAA</sequence>
<dbReference type="SUPFAM" id="SSF55729">
    <property type="entry name" value="Acyl-CoA N-acyltransferases (Nat)"/>
    <property type="match status" value="1"/>
</dbReference>
<dbReference type="EC" id="2.3.1.184" evidence="1"/>
<evidence type="ECO:0000256" key="7">
    <source>
        <dbReference type="PROSITE-ProRule" id="PRU00533"/>
    </source>
</evidence>
<evidence type="ECO:0000313" key="9">
    <source>
        <dbReference type="Proteomes" id="UP001156905"/>
    </source>
</evidence>
<accession>A0ABQ6B1N2</accession>
<dbReference type="InterPro" id="IPR016181">
    <property type="entry name" value="Acyl_CoA_acyltransferase"/>
</dbReference>
<dbReference type="InterPro" id="IPR001690">
    <property type="entry name" value="Autoind_synthase"/>
</dbReference>
<comment type="caution">
    <text evidence="8">The sequence shown here is derived from an EMBL/GenBank/DDBJ whole genome shotgun (WGS) entry which is preliminary data.</text>
</comment>
<evidence type="ECO:0000256" key="5">
    <source>
        <dbReference type="ARBA" id="ARBA00022929"/>
    </source>
</evidence>
<dbReference type="Pfam" id="PF00765">
    <property type="entry name" value="Autoind_synth"/>
    <property type="match status" value="1"/>
</dbReference>
<evidence type="ECO:0000256" key="1">
    <source>
        <dbReference type="ARBA" id="ARBA00012340"/>
    </source>
</evidence>
<proteinExistence type="inferred from homology"/>
<comment type="catalytic activity">
    <reaction evidence="6">
        <text>a fatty acyl-[ACP] + S-adenosyl-L-methionine = an N-acyl-L-homoserine lactone + S-methyl-5'-thioadenosine + holo-[ACP] + H(+)</text>
        <dbReference type="Rhea" id="RHEA:10096"/>
        <dbReference type="Rhea" id="RHEA-COMP:9685"/>
        <dbReference type="Rhea" id="RHEA-COMP:14125"/>
        <dbReference type="ChEBI" id="CHEBI:15378"/>
        <dbReference type="ChEBI" id="CHEBI:17509"/>
        <dbReference type="ChEBI" id="CHEBI:55474"/>
        <dbReference type="ChEBI" id="CHEBI:59789"/>
        <dbReference type="ChEBI" id="CHEBI:64479"/>
        <dbReference type="ChEBI" id="CHEBI:138651"/>
        <dbReference type="EC" id="2.3.1.184"/>
    </reaction>
</comment>
<evidence type="ECO:0000256" key="4">
    <source>
        <dbReference type="ARBA" id="ARBA00022691"/>
    </source>
</evidence>
<dbReference type="InterPro" id="IPR018311">
    <property type="entry name" value="Autoind_synth_CS"/>
</dbReference>
<dbReference type="EMBL" id="BSOW01000015">
    <property type="protein sequence ID" value="GLR87723.1"/>
    <property type="molecule type" value="Genomic_DNA"/>
</dbReference>
<dbReference type="PANTHER" id="PTHR39322:SF1">
    <property type="entry name" value="ISOVALERYL-HOMOSERINE LACTONE SYNTHASE"/>
    <property type="match status" value="1"/>
</dbReference>
<dbReference type="PANTHER" id="PTHR39322">
    <property type="entry name" value="ACYL-HOMOSERINE-LACTONE SYNTHASE"/>
    <property type="match status" value="1"/>
</dbReference>
<dbReference type="NCBIfam" id="NF010408">
    <property type="entry name" value="PRK13834.1"/>
    <property type="match status" value="1"/>
</dbReference>
<dbReference type="Proteomes" id="UP001156905">
    <property type="component" value="Unassembled WGS sequence"/>
</dbReference>
<keyword evidence="5 7" id="KW-0071">Autoinducer synthesis</keyword>
<evidence type="ECO:0000256" key="6">
    <source>
        <dbReference type="ARBA" id="ARBA00048576"/>
    </source>
</evidence>
<organism evidence="8 9">
    <name type="scientific">Bradyrhizobium iriomotense</name>
    <dbReference type="NCBI Taxonomy" id="441950"/>
    <lineage>
        <taxon>Bacteria</taxon>
        <taxon>Pseudomonadati</taxon>
        <taxon>Pseudomonadota</taxon>
        <taxon>Alphaproteobacteria</taxon>
        <taxon>Hyphomicrobiales</taxon>
        <taxon>Nitrobacteraceae</taxon>
        <taxon>Bradyrhizobium</taxon>
    </lineage>
</organism>
<keyword evidence="2 7" id="KW-0673">Quorum sensing</keyword>
<comment type="similarity">
    <text evidence="7">Belongs to the autoinducer synthase family.</text>
</comment>
<keyword evidence="3" id="KW-0808">Transferase</keyword>
<keyword evidence="4" id="KW-0949">S-adenosyl-L-methionine</keyword>
<dbReference type="PROSITE" id="PS00949">
    <property type="entry name" value="AUTOINDUCER_SYNTH_1"/>
    <property type="match status" value="1"/>
</dbReference>
<dbReference type="Gene3D" id="3.40.630.30">
    <property type="match status" value="1"/>
</dbReference>
<evidence type="ECO:0000256" key="2">
    <source>
        <dbReference type="ARBA" id="ARBA00022654"/>
    </source>
</evidence>
<gene>
    <name evidence="8" type="primary">traI</name>
    <name evidence="8" type="ORF">GCM10007857_44340</name>
</gene>
<reference evidence="9" key="1">
    <citation type="journal article" date="2019" name="Int. J. Syst. Evol. Microbiol.">
        <title>The Global Catalogue of Microorganisms (GCM) 10K type strain sequencing project: providing services to taxonomists for standard genome sequencing and annotation.</title>
        <authorList>
            <consortium name="The Broad Institute Genomics Platform"/>
            <consortium name="The Broad Institute Genome Sequencing Center for Infectious Disease"/>
            <person name="Wu L."/>
            <person name="Ma J."/>
        </authorList>
    </citation>
    <scope>NUCLEOTIDE SEQUENCE [LARGE SCALE GENOMIC DNA]</scope>
    <source>
        <strain evidence="9">NBRC 102520</strain>
    </source>
</reference>
<dbReference type="PROSITE" id="PS51187">
    <property type="entry name" value="AUTOINDUCER_SYNTH_2"/>
    <property type="match status" value="1"/>
</dbReference>
<keyword evidence="9" id="KW-1185">Reference proteome</keyword>
<dbReference type="PRINTS" id="PR01549">
    <property type="entry name" value="AUTOINDCRSYN"/>
</dbReference>
<name>A0ABQ6B1N2_9BRAD</name>
<evidence type="ECO:0000313" key="8">
    <source>
        <dbReference type="EMBL" id="GLR87723.1"/>
    </source>
</evidence>
<protein>
    <recommendedName>
        <fullName evidence="1">acyl-homoserine-lactone synthase</fullName>
        <ecNumber evidence="1">2.3.1.184</ecNumber>
    </recommendedName>
</protein>
<evidence type="ECO:0000256" key="3">
    <source>
        <dbReference type="ARBA" id="ARBA00022679"/>
    </source>
</evidence>
<dbReference type="RefSeq" id="WP_284268719.1">
    <property type="nucleotide sequence ID" value="NZ_BSOW01000015.1"/>
</dbReference>